<keyword evidence="4 7" id="KW-0812">Transmembrane</keyword>
<keyword evidence="2" id="KW-1003">Cell membrane</keyword>
<dbReference type="InterPro" id="IPR001640">
    <property type="entry name" value="Lgt"/>
</dbReference>
<dbReference type="GO" id="GO:0005886">
    <property type="term" value="C:plasma membrane"/>
    <property type="evidence" value="ECO:0007669"/>
    <property type="project" value="InterPro"/>
</dbReference>
<dbReference type="RefSeq" id="WP_105357516.1">
    <property type="nucleotide sequence ID" value="NZ_PUIA01000069.1"/>
</dbReference>
<evidence type="ECO:0000256" key="2">
    <source>
        <dbReference type="ARBA" id="ARBA00022475"/>
    </source>
</evidence>
<dbReference type="GO" id="GO:0042158">
    <property type="term" value="P:lipoprotein biosynthetic process"/>
    <property type="evidence" value="ECO:0007669"/>
    <property type="project" value="InterPro"/>
</dbReference>
<keyword evidence="5 7" id="KW-1133">Transmembrane helix</keyword>
<feature type="transmembrane region" description="Helical" evidence="7">
    <location>
        <begin position="68"/>
        <end position="86"/>
    </location>
</feature>
<evidence type="ECO:0000256" key="5">
    <source>
        <dbReference type="ARBA" id="ARBA00022989"/>
    </source>
</evidence>
<evidence type="ECO:0000313" key="8">
    <source>
        <dbReference type="EMBL" id="PQO25952.1"/>
    </source>
</evidence>
<keyword evidence="3 8" id="KW-0808">Transferase</keyword>
<feature type="transmembrane region" description="Helical" evidence="7">
    <location>
        <begin position="179"/>
        <end position="197"/>
    </location>
</feature>
<dbReference type="Pfam" id="PF01790">
    <property type="entry name" value="LGT"/>
    <property type="match status" value="1"/>
</dbReference>
<feature type="transmembrane region" description="Helical" evidence="7">
    <location>
        <begin position="6"/>
        <end position="24"/>
    </location>
</feature>
<protein>
    <submittedName>
        <fullName evidence="8">Diacylglyceryl transferase</fullName>
    </submittedName>
</protein>
<evidence type="ECO:0000256" key="6">
    <source>
        <dbReference type="ARBA" id="ARBA00023136"/>
    </source>
</evidence>
<dbReference type="PANTHER" id="PTHR30589">
    <property type="entry name" value="PROLIPOPROTEIN DIACYLGLYCERYL TRANSFERASE"/>
    <property type="match status" value="1"/>
</dbReference>
<accession>A0A2S8F1A1</accession>
<feature type="transmembrane region" description="Helical" evidence="7">
    <location>
        <begin position="107"/>
        <end position="133"/>
    </location>
</feature>
<evidence type="ECO:0000313" key="9">
    <source>
        <dbReference type="Proteomes" id="UP000240009"/>
    </source>
</evidence>
<evidence type="ECO:0000256" key="3">
    <source>
        <dbReference type="ARBA" id="ARBA00022679"/>
    </source>
</evidence>
<dbReference type="PANTHER" id="PTHR30589:SF0">
    <property type="entry name" value="PHOSPHATIDYLGLYCEROL--PROLIPOPROTEIN DIACYLGLYCERYL TRANSFERASE"/>
    <property type="match status" value="1"/>
</dbReference>
<name>A0A2S8F1A1_9BACT</name>
<comment type="caution">
    <text evidence="8">The sequence shown here is derived from an EMBL/GenBank/DDBJ whole genome shotgun (WGS) entry which is preliminary data.</text>
</comment>
<feature type="transmembrane region" description="Helical" evidence="7">
    <location>
        <begin position="153"/>
        <end position="170"/>
    </location>
</feature>
<dbReference type="GO" id="GO:0008961">
    <property type="term" value="F:phosphatidylglycerol-prolipoprotein diacylglyceryl transferase activity"/>
    <property type="evidence" value="ECO:0007669"/>
    <property type="project" value="InterPro"/>
</dbReference>
<feature type="transmembrane region" description="Helical" evidence="7">
    <location>
        <begin position="36"/>
        <end position="56"/>
    </location>
</feature>
<proteinExistence type="inferred from homology"/>
<feature type="transmembrane region" description="Helical" evidence="7">
    <location>
        <begin position="203"/>
        <end position="226"/>
    </location>
</feature>
<dbReference type="EMBL" id="PUIA01000069">
    <property type="protein sequence ID" value="PQO25952.1"/>
    <property type="molecule type" value="Genomic_DNA"/>
</dbReference>
<evidence type="ECO:0000256" key="4">
    <source>
        <dbReference type="ARBA" id="ARBA00022692"/>
    </source>
</evidence>
<keyword evidence="6 7" id="KW-0472">Membrane</keyword>
<evidence type="ECO:0000256" key="7">
    <source>
        <dbReference type="SAM" id="Phobius"/>
    </source>
</evidence>
<dbReference type="AlphaFoldDB" id="A0A2S8F1A1"/>
<dbReference type="OrthoDB" id="871140at2"/>
<organism evidence="8 9">
    <name type="scientific">Blastopirellula marina</name>
    <dbReference type="NCBI Taxonomy" id="124"/>
    <lineage>
        <taxon>Bacteria</taxon>
        <taxon>Pseudomonadati</taxon>
        <taxon>Planctomycetota</taxon>
        <taxon>Planctomycetia</taxon>
        <taxon>Pirellulales</taxon>
        <taxon>Pirellulaceae</taxon>
        <taxon>Blastopirellula</taxon>
    </lineage>
</organism>
<reference evidence="8 9" key="1">
    <citation type="submission" date="2018-02" db="EMBL/GenBank/DDBJ databases">
        <title>Comparative genomes isolates from brazilian mangrove.</title>
        <authorList>
            <person name="Araujo J.E."/>
            <person name="Taketani R.G."/>
            <person name="Silva M.C.P."/>
            <person name="Loureco M.V."/>
            <person name="Andreote F.D."/>
        </authorList>
    </citation>
    <scope>NUCLEOTIDE SEQUENCE [LARGE SCALE GENOMIC DNA]</scope>
    <source>
        <strain evidence="8 9">HEX-2 MGV</strain>
    </source>
</reference>
<evidence type="ECO:0000256" key="1">
    <source>
        <dbReference type="ARBA" id="ARBA00007150"/>
    </source>
</evidence>
<gene>
    <name evidence="8" type="ORF">C5Y96_21095</name>
</gene>
<dbReference type="Proteomes" id="UP000240009">
    <property type="component" value="Unassembled WGS sequence"/>
</dbReference>
<sequence>MTQLAYMVIMLVAIFVGFILLRLFQEKLELAWWEKAGIALGGFCGAMIGAKLPFAIYDWQGLIDGTTWFAHGKTIIAGLLGGYFGVELAKWILDIRTKTGDSFVVPVAVSIGIGRWACFVAGCCFGQACSLPWGVAFPSAPDGGQLIRHPTQIYESIFHLTCAVVFFVLWRKKMFPGQLFKIYLITYMTYRFFTEWLRPEPTFVLGLTAYQLAALAAIPLFAFLIWRDQKLLSATKTEPSIASGSE</sequence>
<comment type="similarity">
    <text evidence="1">Belongs to the Lgt family.</text>
</comment>